<gene>
    <name evidence="1" type="ORF">AVEN_216997_1</name>
</gene>
<dbReference type="Proteomes" id="UP000499080">
    <property type="component" value="Unassembled WGS sequence"/>
</dbReference>
<keyword evidence="2" id="KW-1185">Reference proteome</keyword>
<proteinExistence type="predicted"/>
<sequence>MYNIEHIVQYVLLGFHVHQHVPIPGQAVEVGFVGVYSKRLSSLVSERVTWLVDVKEFFHGLKKTRRWHFEEQIHEGKKNLKIQIEFQAEDPVEQILQFKRICLIMLS</sequence>
<dbReference type="AlphaFoldDB" id="A0A4Y2U4R2"/>
<protein>
    <submittedName>
        <fullName evidence="1">Uncharacterized protein</fullName>
    </submittedName>
</protein>
<evidence type="ECO:0000313" key="1">
    <source>
        <dbReference type="EMBL" id="GBO07473.1"/>
    </source>
</evidence>
<accession>A0A4Y2U4R2</accession>
<name>A0A4Y2U4R2_ARAVE</name>
<reference evidence="1 2" key="1">
    <citation type="journal article" date="2019" name="Sci. Rep.">
        <title>Orb-weaving spider Araneus ventricosus genome elucidates the spidroin gene catalogue.</title>
        <authorList>
            <person name="Kono N."/>
            <person name="Nakamura H."/>
            <person name="Ohtoshi R."/>
            <person name="Moran D.A.P."/>
            <person name="Shinohara A."/>
            <person name="Yoshida Y."/>
            <person name="Fujiwara M."/>
            <person name="Mori M."/>
            <person name="Tomita M."/>
            <person name="Arakawa K."/>
        </authorList>
    </citation>
    <scope>NUCLEOTIDE SEQUENCE [LARGE SCALE GENOMIC DNA]</scope>
</reference>
<dbReference type="EMBL" id="BGPR01033512">
    <property type="protein sequence ID" value="GBO07473.1"/>
    <property type="molecule type" value="Genomic_DNA"/>
</dbReference>
<organism evidence="1 2">
    <name type="scientific">Araneus ventricosus</name>
    <name type="common">Orbweaver spider</name>
    <name type="synonym">Epeira ventricosa</name>
    <dbReference type="NCBI Taxonomy" id="182803"/>
    <lineage>
        <taxon>Eukaryota</taxon>
        <taxon>Metazoa</taxon>
        <taxon>Ecdysozoa</taxon>
        <taxon>Arthropoda</taxon>
        <taxon>Chelicerata</taxon>
        <taxon>Arachnida</taxon>
        <taxon>Araneae</taxon>
        <taxon>Araneomorphae</taxon>
        <taxon>Entelegynae</taxon>
        <taxon>Araneoidea</taxon>
        <taxon>Araneidae</taxon>
        <taxon>Araneus</taxon>
    </lineage>
</organism>
<comment type="caution">
    <text evidence="1">The sequence shown here is derived from an EMBL/GenBank/DDBJ whole genome shotgun (WGS) entry which is preliminary data.</text>
</comment>
<evidence type="ECO:0000313" key="2">
    <source>
        <dbReference type="Proteomes" id="UP000499080"/>
    </source>
</evidence>